<evidence type="ECO:0000313" key="13">
    <source>
        <dbReference type="EMBL" id="KAI0492215.1"/>
    </source>
</evidence>
<dbReference type="CDD" id="cd06222">
    <property type="entry name" value="RNase_H_like"/>
    <property type="match status" value="1"/>
</dbReference>
<evidence type="ECO:0000256" key="4">
    <source>
        <dbReference type="ARBA" id="ARBA00022816"/>
    </source>
</evidence>
<dbReference type="Gene3D" id="3.30.70.330">
    <property type="match status" value="1"/>
</dbReference>
<feature type="transmembrane region" description="Helical" evidence="11">
    <location>
        <begin position="957"/>
        <end position="980"/>
    </location>
</feature>
<feature type="region of interest" description="Disordered" evidence="10">
    <location>
        <begin position="71"/>
        <end position="112"/>
    </location>
</feature>
<feature type="transmembrane region" description="Helical" evidence="11">
    <location>
        <begin position="987"/>
        <end position="1008"/>
    </location>
</feature>
<gene>
    <name evidence="13" type="ORF">KFK09_026484</name>
</gene>
<dbReference type="GO" id="GO:0006999">
    <property type="term" value="P:nuclear pore organization"/>
    <property type="evidence" value="ECO:0007669"/>
    <property type="project" value="TreeGrafter"/>
</dbReference>
<dbReference type="GO" id="GO:0044615">
    <property type="term" value="C:nuclear pore nuclear basket"/>
    <property type="evidence" value="ECO:0007669"/>
    <property type="project" value="TreeGrafter"/>
</dbReference>
<dbReference type="FunFam" id="3.30.70.330:FF:000095">
    <property type="entry name" value="Putative Nucleoporin NUP53"/>
    <property type="match status" value="1"/>
</dbReference>
<feature type="domain" description="RRM Nup35-type" evidence="12">
    <location>
        <begin position="191"/>
        <end position="272"/>
    </location>
</feature>
<dbReference type="SMR" id="A0A8T3AD00"/>
<organism evidence="13 14">
    <name type="scientific">Dendrobium nobile</name>
    <name type="common">Orchid</name>
    <dbReference type="NCBI Taxonomy" id="94219"/>
    <lineage>
        <taxon>Eukaryota</taxon>
        <taxon>Viridiplantae</taxon>
        <taxon>Streptophyta</taxon>
        <taxon>Embryophyta</taxon>
        <taxon>Tracheophyta</taxon>
        <taxon>Spermatophyta</taxon>
        <taxon>Magnoliopsida</taxon>
        <taxon>Liliopsida</taxon>
        <taxon>Asparagales</taxon>
        <taxon>Orchidaceae</taxon>
        <taxon>Epidendroideae</taxon>
        <taxon>Malaxideae</taxon>
        <taxon>Dendrobiinae</taxon>
        <taxon>Dendrobium</taxon>
    </lineage>
</organism>
<feature type="compositionally biased region" description="Polar residues" evidence="10">
    <location>
        <begin position="88"/>
        <end position="104"/>
    </location>
</feature>
<evidence type="ECO:0000256" key="2">
    <source>
        <dbReference type="ARBA" id="ARBA00009454"/>
    </source>
</evidence>
<name>A0A8T3AD00_DENNO</name>
<evidence type="ECO:0000256" key="6">
    <source>
        <dbReference type="ARBA" id="ARBA00023010"/>
    </source>
</evidence>
<keyword evidence="4 9" id="KW-0509">mRNA transport</keyword>
<keyword evidence="11" id="KW-1133">Transmembrane helix</keyword>
<dbReference type="InterPro" id="IPR002156">
    <property type="entry name" value="RNaseH_domain"/>
</dbReference>
<reference evidence="13" key="1">
    <citation type="journal article" date="2022" name="Front. Genet.">
        <title>Chromosome-Scale Assembly of the Dendrobium nobile Genome Provides Insights Into the Molecular Mechanism of the Biosynthesis of the Medicinal Active Ingredient of Dendrobium.</title>
        <authorList>
            <person name="Xu Q."/>
            <person name="Niu S.-C."/>
            <person name="Li K.-L."/>
            <person name="Zheng P.-J."/>
            <person name="Zhang X.-J."/>
            <person name="Jia Y."/>
            <person name="Liu Y."/>
            <person name="Niu Y.-X."/>
            <person name="Yu L.-H."/>
            <person name="Chen D.-F."/>
            <person name="Zhang G.-Q."/>
        </authorList>
    </citation>
    <scope>NUCLEOTIDE SEQUENCE</scope>
    <source>
        <tissue evidence="13">Leaf</tissue>
    </source>
</reference>
<keyword evidence="6" id="KW-0811">Translocation</keyword>
<evidence type="ECO:0000256" key="9">
    <source>
        <dbReference type="PROSITE-ProRule" id="PRU00804"/>
    </source>
</evidence>
<dbReference type="GO" id="GO:0004523">
    <property type="term" value="F:RNA-DNA hybrid ribonuclease activity"/>
    <property type="evidence" value="ECO:0007669"/>
    <property type="project" value="InterPro"/>
</dbReference>
<dbReference type="Proteomes" id="UP000829196">
    <property type="component" value="Unassembled WGS sequence"/>
</dbReference>
<feature type="region of interest" description="Disordered" evidence="10">
    <location>
        <begin position="313"/>
        <end position="336"/>
    </location>
</feature>
<dbReference type="EMBL" id="JAGYWB010000018">
    <property type="protein sequence ID" value="KAI0492215.1"/>
    <property type="molecule type" value="Genomic_DNA"/>
</dbReference>
<dbReference type="InterPro" id="IPR044730">
    <property type="entry name" value="RNase_H-like_dom_plant"/>
</dbReference>
<accession>A0A8T3AD00</accession>
<sequence>MGSTSRRNYKSERQSLFFHDLASPVSVHRAGGRFTIPGQAAALSAQWHENFGGSEPPPPPVFTLEDRLEFSPEPTLGEFPASPELGSDSRTPNPSRGYLSSPSLHRSRAAELSSSVLENGGFQLAKQQHQHSPGSASWWSPLKTGEPELEKKGRGSPVDGEVQPGALIMLPPPREAVRPEMQRNNLSMGALNEEEWVTVYGFAPGDTNLVLREFEKFGTILKHVPCPRDANWMHVLYQNHYDAQRALGKNGAQINSVLIIGVKPVDYAQRQYLDERHNSSNNASLLIPFTPRTSYSRSTSASVAPGVVVSARPNSHLNGGGASATDNKGQRPAGAIASPAKSFDLTVVDAIKDKSNVPSSDVATAGQNAFAGEKEGAIVELEEKGYGPWMHVRYGKKRRFPNNANKVMQRPVLGAITSAVREVWRAFQKAISRRRKKKITRVMGFKNVKELYYLGVKIALRRLVASDFNFLLEKVLGRLDTWGSKFISLAGRFTLARSMILSIPVFYCTHSLVPVGILAEIDKACRVLIWHKEKNEVGLHFVSWENLCKPFHLGGRGLHSCAQRVNSLRAKIAWKYVNDEDSFLHKCLKLQYGNSYWLPDWKHNISSTCKITRSGAKALKSIIRWKISNGEKVNVMEDVWILDKALCKWPTFLDNLQINDLYVYYFIENGGWDMVKLQNAFGTELLQIICNIKIDQEAARIGAVCRDHQGRFLFAIGIKGIHWDIARLELEAIFSLHGIIKDWITQYKGIIIEGGNENVIKIIQNNINKKVFHKPDIDVRFSSFVKEFNLVIFKHMHGHRLNECYRLYTHLRKEKDSPKQSIGKDVHEGNVPLVDHDIVIHIPDVIKGNVPNVHDNVEKSRQLAIPHNEPHSTIVIKSLIGAFSNFVNDRDDGHISLVKDNVGSELSSKIYKEEGAIFEEGELPQEVRQEGASWCLLVVADADHYGSFVCSLFLNDIWALIITWRLSIEALPWLFLAWLLDVGGGKVYCSLIFGNLWLVYFWVVLVVVPNCYDFPGTSLLDAFGFLWVLASNLDY</sequence>
<dbReference type="CDD" id="cd12441">
    <property type="entry name" value="RRM_Nup53_like"/>
    <property type="match status" value="1"/>
</dbReference>
<dbReference type="GO" id="GO:0044613">
    <property type="term" value="C:nuclear pore central transport channel"/>
    <property type="evidence" value="ECO:0007669"/>
    <property type="project" value="TreeGrafter"/>
</dbReference>
<dbReference type="GO" id="GO:0005543">
    <property type="term" value="F:phospholipid binding"/>
    <property type="evidence" value="ECO:0007669"/>
    <property type="project" value="TreeGrafter"/>
</dbReference>
<dbReference type="PROSITE" id="PS51472">
    <property type="entry name" value="RRM_NUP35"/>
    <property type="match status" value="1"/>
</dbReference>
<comment type="caution">
    <text evidence="13">The sequence shown here is derived from an EMBL/GenBank/DDBJ whole genome shotgun (WGS) entry which is preliminary data.</text>
</comment>
<feature type="region of interest" description="Disordered" evidence="10">
    <location>
        <begin position="125"/>
        <end position="166"/>
    </location>
</feature>
<dbReference type="AlphaFoldDB" id="A0A8T3AD00"/>
<protein>
    <recommendedName>
        <fullName evidence="12">RRM Nup35-type domain-containing protein</fullName>
    </recommendedName>
</protein>
<keyword evidence="5" id="KW-0653">Protein transport</keyword>
<dbReference type="InterPro" id="IPR007846">
    <property type="entry name" value="RRM_NUP35_dom"/>
</dbReference>
<keyword evidence="11" id="KW-0812">Transmembrane</keyword>
<comment type="similarity">
    <text evidence="2">Belongs to the Nup35 family.</text>
</comment>
<dbReference type="InterPro" id="IPR035979">
    <property type="entry name" value="RBD_domain_sf"/>
</dbReference>
<evidence type="ECO:0000256" key="5">
    <source>
        <dbReference type="ARBA" id="ARBA00022927"/>
    </source>
</evidence>
<evidence type="ECO:0000256" key="1">
    <source>
        <dbReference type="ARBA" id="ARBA00004567"/>
    </source>
</evidence>
<dbReference type="PANTHER" id="PTHR21527:SF6">
    <property type="entry name" value="NUCLEOPORIN NUP35"/>
    <property type="match status" value="1"/>
</dbReference>
<evidence type="ECO:0000259" key="12">
    <source>
        <dbReference type="PROSITE" id="PS51472"/>
    </source>
</evidence>
<dbReference type="GO" id="GO:0006607">
    <property type="term" value="P:NLS-bearing protein import into nucleus"/>
    <property type="evidence" value="ECO:0007669"/>
    <property type="project" value="TreeGrafter"/>
</dbReference>
<dbReference type="InterPro" id="IPR012677">
    <property type="entry name" value="Nucleotide-bd_a/b_plait_sf"/>
</dbReference>
<evidence type="ECO:0000313" key="14">
    <source>
        <dbReference type="Proteomes" id="UP000829196"/>
    </source>
</evidence>
<dbReference type="Pfam" id="PF05172">
    <property type="entry name" value="RRM_Nup35"/>
    <property type="match status" value="1"/>
</dbReference>
<evidence type="ECO:0000256" key="10">
    <source>
        <dbReference type="SAM" id="MobiDB-lite"/>
    </source>
</evidence>
<keyword evidence="8 9" id="KW-0539">Nucleus</keyword>
<comment type="subcellular location">
    <subcellularLocation>
        <location evidence="1">Nucleus</location>
        <location evidence="1">Nuclear pore complex</location>
    </subcellularLocation>
</comment>
<evidence type="ECO:0000256" key="11">
    <source>
        <dbReference type="SAM" id="Phobius"/>
    </source>
</evidence>
<dbReference type="PANTHER" id="PTHR21527">
    <property type="entry name" value="NUCLEOPORIN NUP35"/>
    <property type="match status" value="1"/>
</dbReference>
<keyword evidence="11" id="KW-0472">Membrane</keyword>
<evidence type="ECO:0000256" key="7">
    <source>
        <dbReference type="ARBA" id="ARBA00023132"/>
    </source>
</evidence>
<keyword evidence="14" id="KW-1185">Reference proteome</keyword>
<keyword evidence="7 9" id="KW-0906">Nuclear pore complex</keyword>
<dbReference type="GO" id="GO:0003676">
    <property type="term" value="F:nucleic acid binding"/>
    <property type="evidence" value="ECO:0007669"/>
    <property type="project" value="InterPro"/>
</dbReference>
<keyword evidence="3 9" id="KW-0813">Transport</keyword>
<evidence type="ECO:0000256" key="8">
    <source>
        <dbReference type="ARBA" id="ARBA00023242"/>
    </source>
</evidence>
<dbReference type="SUPFAM" id="SSF54928">
    <property type="entry name" value="RNA-binding domain, RBD"/>
    <property type="match status" value="1"/>
</dbReference>
<dbReference type="Pfam" id="PF13456">
    <property type="entry name" value="RVT_3"/>
    <property type="match status" value="1"/>
</dbReference>
<feature type="compositionally biased region" description="Polar residues" evidence="10">
    <location>
        <begin position="125"/>
        <end position="138"/>
    </location>
</feature>
<dbReference type="OrthoDB" id="1733656at2759"/>
<proteinExistence type="inferred from homology"/>
<dbReference type="GO" id="GO:0017056">
    <property type="term" value="F:structural constituent of nuclear pore"/>
    <property type="evidence" value="ECO:0007669"/>
    <property type="project" value="TreeGrafter"/>
</dbReference>
<dbReference type="GO" id="GO:0051028">
    <property type="term" value="P:mRNA transport"/>
    <property type="evidence" value="ECO:0007669"/>
    <property type="project" value="UniProtKB-UniRule"/>
</dbReference>
<evidence type="ECO:0000256" key="3">
    <source>
        <dbReference type="ARBA" id="ARBA00022448"/>
    </source>
</evidence>